<sequence>MDFSSERPKPRSKSKLKARPLSLGDELGVASPPGTPDRMRKVYFRERARSLMIATRLKIRDTFNRDLNIHKFGADCSLKAYYSEIISLREKKRVFSFDYTGNQFNSVSENIRAREIQYPSRYPDSHRFIRESLLFCHTYLNPEEIPGATLWIVCEDTTKEIASIKIVIPFDNCYGIIWESDEERRAIEQMEKETGREEPDFSFC</sequence>
<feature type="region of interest" description="Disordered" evidence="1">
    <location>
        <begin position="1"/>
        <end position="34"/>
    </location>
</feature>
<proteinExistence type="predicted"/>
<dbReference type="AlphaFoldDB" id="A0A2V1GWK7"/>
<dbReference type="RefSeq" id="WP_116686462.1">
    <property type="nucleotide sequence ID" value="NZ_CAWNYD010000002.1"/>
</dbReference>
<dbReference type="Proteomes" id="UP000244906">
    <property type="component" value="Unassembled WGS sequence"/>
</dbReference>
<gene>
    <name evidence="2" type="ORF">DC094_07295</name>
</gene>
<reference evidence="2 3" key="1">
    <citation type="submission" date="2018-04" db="EMBL/GenBank/DDBJ databases">
        <title>Thalassorhabdus spongiae gen. nov., sp. nov., isolated from a marine sponge in South-West Iceland.</title>
        <authorList>
            <person name="Knobloch S."/>
            <person name="Daussin A."/>
            <person name="Johannsson R."/>
            <person name="Marteinsson V.T."/>
        </authorList>
    </citation>
    <scope>NUCLEOTIDE SEQUENCE [LARGE SCALE GENOMIC DNA]</scope>
    <source>
        <strain evidence="2 3">Hp12</strain>
    </source>
</reference>
<evidence type="ECO:0000256" key="1">
    <source>
        <dbReference type="SAM" id="MobiDB-lite"/>
    </source>
</evidence>
<evidence type="ECO:0000313" key="2">
    <source>
        <dbReference type="EMBL" id="PVZ70390.1"/>
    </source>
</evidence>
<accession>A0A2V1GWK7</accession>
<evidence type="ECO:0000313" key="3">
    <source>
        <dbReference type="Proteomes" id="UP000244906"/>
    </source>
</evidence>
<organism evidence="2 3">
    <name type="scientific">Pelagibaculum spongiae</name>
    <dbReference type="NCBI Taxonomy" id="2080658"/>
    <lineage>
        <taxon>Bacteria</taxon>
        <taxon>Pseudomonadati</taxon>
        <taxon>Pseudomonadota</taxon>
        <taxon>Gammaproteobacteria</taxon>
        <taxon>Oceanospirillales</taxon>
        <taxon>Pelagibaculum</taxon>
    </lineage>
</organism>
<name>A0A2V1GWK7_9GAMM</name>
<comment type="caution">
    <text evidence="2">The sequence shown here is derived from an EMBL/GenBank/DDBJ whole genome shotgun (WGS) entry which is preliminary data.</text>
</comment>
<dbReference type="EMBL" id="QDDL01000002">
    <property type="protein sequence ID" value="PVZ70390.1"/>
    <property type="molecule type" value="Genomic_DNA"/>
</dbReference>
<protein>
    <submittedName>
        <fullName evidence="2">Uncharacterized protein</fullName>
    </submittedName>
</protein>
<keyword evidence="3" id="KW-1185">Reference proteome</keyword>